<dbReference type="Proteomes" id="UP000284706">
    <property type="component" value="Unassembled WGS sequence"/>
</dbReference>
<proteinExistence type="predicted"/>
<evidence type="ECO:0000313" key="2">
    <source>
        <dbReference type="EMBL" id="PPR04349.1"/>
    </source>
</evidence>
<protein>
    <submittedName>
        <fullName evidence="2">Uncharacterized protein</fullName>
    </submittedName>
</protein>
<evidence type="ECO:0000256" key="1">
    <source>
        <dbReference type="SAM" id="MobiDB-lite"/>
    </source>
</evidence>
<gene>
    <name evidence="2" type="ORF">CVT26_004330</name>
</gene>
<dbReference type="InParanoid" id="A0A409YMP9"/>
<accession>A0A409YMP9</accession>
<name>A0A409YMP9_9AGAR</name>
<organism evidence="2 3">
    <name type="scientific">Gymnopilus dilepis</name>
    <dbReference type="NCBI Taxonomy" id="231916"/>
    <lineage>
        <taxon>Eukaryota</taxon>
        <taxon>Fungi</taxon>
        <taxon>Dikarya</taxon>
        <taxon>Basidiomycota</taxon>
        <taxon>Agaricomycotina</taxon>
        <taxon>Agaricomycetes</taxon>
        <taxon>Agaricomycetidae</taxon>
        <taxon>Agaricales</taxon>
        <taxon>Agaricineae</taxon>
        <taxon>Hymenogastraceae</taxon>
        <taxon>Gymnopilus</taxon>
    </lineage>
</organism>
<dbReference type="AlphaFoldDB" id="A0A409YMP9"/>
<keyword evidence="3" id="KW-1185">Reference proteome</keyword>
<dbReference type="EMBL" id="NHYE01000635">
    <property type="protein sequence ID" value="PPR04349.1"/>
    <property type="molecule type" value="Genomic_DNA"/>
</dbReference>
<evidence type="ECO:0000313" key="3">
    <source>
        <dbReference type="Proteomes" id="UP000284706"/>
    </source>
</evidence>
<comment type="caution">
    <text evidence="2">The sequence shown here is derived from an EMBL/GenBank/DDBJ whole genome shotgun (WGS) entry which is preliminary data.</text>
</comment>
<sequence length="88" mass="9057">MWGVRRDSNAAGVTPKLTYSERAALQRGRRRARGPATTPARPYELGAGGEPGVTPTARNSLSQLGDKPRGGAVATAAATTATGHQTAE</sequence>
<reference evidence="2 3" key="1">
    <citation type="journal article" date="2018" name="Evol. Lett.">
        <title>Horizontal gene cluster transfer increased hallucinogenic mushroom diversity.</title>
        <authorList>
            <person name="Reynolds H.T."/>
            <person name="Vijayakumar V."/>
            <person name="Gluck-Thaler E."/>
            <person name="Korotkin H.B."/>
            <person name="Matheny P.B."/>
            <person name="Slot J.C."/>
        </authorList>
    </citation>
    <scope>NUCLEOTIDE SEQUENCE [LARGE SCALE GENOMIC DNA]</scope>
    <source>
        <strain evidence="2 3">SRW20</strain>
    </source>
</reference>
<feature type="region of interest" description="Disordered" evidence="1">
    <location>
        <begin position="1"/>
        <end position="88"/>
    </location>
</feature>
<feature type="compositionally biased region" description="Low complexity" evidence="1">
    <location>
        <begin position="70"/>
        <end position="88"/>
    </location>
</feature>